<evidence type="ECO:0000256" key="5">
    <source>
        <dbReference type="ARBA" id="ARBA00022962"/>
    </source>
</evidence>
<dbReference type="PANTHER" id="PTHR21343:SF1">
    <property type="entry name" value="COBYRIC ACID SYNTHASE"/>
    <property type="match status" value="1"/>
</dbReference>
<comment type="caution">
    <text evidence="10">The sequence shown here is derived from an EMBL/GenBank/DDBJ whole genome shotgun (WGS) entry which is preliminary data.</text>
</comment>
<comment type="pathway">
    <text evidence="1 7">Cofactor biosynthesis; adenosylcobalamin biosynthesis.</text>
</comment>
<dbReference type="Proteomes" id="UP001529180">
    <property type="component" value="Unassembled WGS sequence"/>
</dbReference>
<gene>
    <name evidence="7" type="primary">cobQ</name>
    <name evidence="10" type="ORF">P7680_07125</name>
</gene>
<dbReference type="PANTHER" id="PTHR21343">
    <property type="entry name" value="DETHIOBIOTIN SYNTHETASE"/>
    <property type="match status" value="1"/>
</dbReference>
<evidence type="ECO:0000256" key="6">
    <source>
        <dbReference type="ARBA" id="ARBA00025166"/>
    </source>
</evidence>
<dbReference type="InterPro" id="IPR004459">
    <property type="entry name" value="CobQ_synth"/>
</dbReference>
<organism evidence="10 11">
    <name type="scientific">Thalassospira aquimaris</name>
    <dbReference type="NCBI Taxonomy" id="3037796"/>
    <lineage>
        <taxon>Bacteria</taxon>
        <taxon>Pseudomonadati</taxon>
        <taxon>Pseudomonadota</taxon>
        <taxon>Alphaproteobacteria</taxon>
        <taxon>Rhodospirillales</taxon>
        <taxon>Thalassospiraceae</taxon>
        <taxon>Thalassospira</taxon>
    </lineage>
</organism>
<dbReference type="NCBIfam" id="TIGR00313">
    <property type="entry name" value="cobQ"/>
    <property type="match status" value="1"/>
</dbReference>
<accession>A0ABT6G9L6</accession>
<dbReference type="Gene3D" id="3.40.50.880">
    <property type="match status" value="1"/>
</dbReference>
<feature type="active site" evidence="7">
    <location>
        <position position="457"/>
    </location>
</feature>
<dbReference type="Pfam" id="PF01656">
    <property type="entry name" value="CbiA"/>
    <property type="match status" value="1"/>
</dbReference>
<dbReference type="InterPro" id="IPR027417">
    <property type="entry name" value="P-loop_NTPase"/>
</dbReference>
<keyword evidence="11" id="KW-1185">Reference proteome</keyword>
<feature type="domain" description="CobB/CobQ-like glutamine amidotransferase" evidence="9">
    <location>
        <begin position="269"/>
        <end position="464"/>
    </location>
</feature>
<evidence type="ECO:0000256" key="7">
    <source>
        <dbReference type="HAMAP-Rule" id="MF_00028"/>
    </source>
</evidence>
<dbReference type="PROSITE" id="PS51274">
    <property type="entry name" value="GATASE_COBBQ"/>
    <property type="match status" value="1"/>
</dbReference>
<keyword evidence="5 7" id="KW-0315">Glutamine amidotransferase</keyword>
<dbReference type="SUPFAM" id="SSF52540">
    <property type="entry name" value="P-loop containing nucleoside triphosphate hydrolases"/>
    <property type="match status" value="1"/>
</dbReference>
<sequence length="526" mass="56004">MNVQSVPALMLQGTGSDVGKSLLVAGLCRAFARRGLRVRPFKPQNMSNNAAVTDDGGEIGRAQALQARAAGVPTTVHMNPVLLKPQSDIGAQVVVQGKVVTSAKARDYYRLKRDLLSKVIESFEHMARDADLVLVEGAGSPAEVNLRASDIANMGFAEAAKVPVILVGDIDRGGVIASIVGTHALLSEDDRKWLRGYVINKFRGDVSLFSSAIDIIEQTCGLKGYGIATYWQGAHKLPAEDGVALEKAGKYQRRADGPDSADTPERVIRIAVPHLPRIANFDDLDPLAAEDDVELLVIKPGQVIPGDCDLVLLPGSKSTMADLRFLKSQGWDIDILAHHRRGGAVMGICGGYQMLGRMVHDPDGIEGDPGSEAGLGLLDVETVMAGDKTLRKTTGKTICISGSDGLIAAETAVTGYEIHMGQTNGPDRARGWLCLDGQDTPDGAISADGRVAGCYLHGLFGSDDFRHRFLATLGGDDRHRASNFEAGVDAALDELADHLEACLDLDGLLELAKSRGQQDFVQLSDS</sequence>
<dbReference type="Pfam" id="PF07685">
    <property type="entry name" value="GATase_3"/>
    <property type="match status" value="1"/>
</dbReference>
<comment type="similarity">
    <text evidence="2 7">Belongs to the CobB/CobQ family. CobQ subfamily.</text>
</comment>
<evidence type="ECO:0000256" key="4">
    <source>
        <dbReference type="ARBA" id="ARBA00022573"/>
    </source>
</evidence>
<dbReference type="RefSeq" id="WP_114100523.1">
    <property type="nucleotide sequence ID" value="NZ_JARSBO010000003.1"/>
</dbReference>
<dbReference type="NCBIfam" id="NF001989">
    <property type="entry name" value="PRK00784.1"/>
    <property type="match status" value="1"/>
</dbReference>
<keyword evidence="4 7" id="KW-0169">Cobalamin biosynthesis</keyword>
<name>A0ABT6G9L6_9PROT</name>
<dbReference type="CDD" id="cd05389">
    <property type="entry name" value="CobQ_N"/>
    <property type="match status" value="1"/>
</dbReference>
<dbReference type="InterPro" id="IPR029062">
    <property type="entry name" value="Class_I_gatase-like"/>
</dbReference>
<dbReference type="InterPro" id="IPR033949">
    <property type="entry name" value="CobQ_GATase1"/>
</dbReference>
<evidence type="ECO:0000256" key="3">
    <source>
        <dbReference type="ARBA" id="ARBA00019833"/>
    </source>
</evidence>
<dbReference type="CDD" id="cd01750">
    <property type="entry name" value="GATase1_CobQ"/>
    <property type="match status" value="1"/>
</dbReference>
<dbReference type="InterPro" id="IPR002586">
    <property type="entry name" value="CobQ/CobB/MinD/ParA_Nub-bd_dom"/>
</dbReference>
<dbReference type="HAMAP" id="MF_00028">
    <property type="entry name" value="CobQ"/>
    <property type="match status" value="1"/>
</dbReference>
<proteinExistence type="inferred from homology"/>
<evidence type="ECO:0000256" key="1">
    <source>
        <dbReference type="ARBA" id="ARBA00004953"/>
    </source>
</evidence>
<comment type="function">
    <text evidence="6 7">Catalyzes amidations at positions B, D, E, and G on adenosylcobyrinic A,C-diamide. NH(2) groups are provided by glutamine, and one molecule of ATP is hydrogenolyzed for each amidation.</text>
</comment>
<dbReference type="InterPro" id="IPR047045">
    <property type="entry name" value="CobQ_N"/>
</dbReference>
<protein>
    <recommendedName>
        <fullName evidence="3 7">Cobyric acid synthase</fullName>
    </recommendedName>
</protein>
<reference evidence="10 11" key="1">
    <citation type="submission" date="2023-03" db="EMBL/GenBank/DDBJ databases">
        <title>Strain FZY0004 represents a novel species in the genus Thalassospira isolated from seawater.</title>
        <authorList>
            <person name="Fu Z.-Y."/>
        </authorList>
    </citation>
    <scope>NUCLEOTIDE SEQUENCE [LARGE SCALE GENOMIC DNA]</scope>
    <source>
        <strain evidence="10 11">FZY0004</strain>
    </source>
</reference>
<dbReference type="SUPFAM" id="SSF52317">
    <property type="entry name" value="Class I glutamine amidotransferase-like"/>
    <property type="match status" value="1"/>
</dbReference>
<dbReference type="Gene3D" id="3.40.50.300">
    <property type="entry name" value="P-loop containing nucleotide triphosphate hydrolases"/>
    <property type="match status" value="1"/>
</dbReference>
<evidence type="ECO:0000259" key="8">
    <source>
        <dbReference type="Pfam" id="PF01656"/>
    </source>
</evidence>
<evidence type="ECO:0000259" key="9">
    <source>
        <dbReference type="Pfam" id="PF07685"/>
    </source>
</evidence>
<evidence type="ECO:0000256" key="2">
    <source>
        <dbReference type="ARBA" id="ARBA00006205"/>
    </source>
</evidence>
<feature type="domain" description="CobQ/CobB/MinD/ParA nucleotide binding" evidence="8">
    <location>
        <begin position="10"/>
        <end position="226"/>
    </location>
</feature>
<evidence type="ECO:0000313" key="10">
    <source>
        <dbReference type="EMBL" id="MDG4718765.1"/>
    </source>
</evidence>
<feature type="active site" description="Nucleophile" evidence="7">
    <location>
        <position position="349"/>
    </location>
</feature>
<dbReference type="InterPro" id="IPR011698">
    <property type="entry name" value="GATase_3"/>
</dbReference>
<evidence type="ECO:0000313" key="11">
    <source>
        <dbReference type="Proteomes" id="UP001529180"/>
    </source>
</evidence>
<dbReference type="EMBL" id="JARSBO010000003">
    <property type="protein sequence ID" value="MDG4718765.1"/>
    <property type="molecule type" value="Genomic_DNA"/>
</dbReference>